<dbReference type="Proteomes" id="UP000092462">
    <property type="component" value="Unassembled WGS sequence"/>
</dbReference>
<dbReference type="PANTHER" id="PTHR47229">
    <property type="entry name" value="TRANSMEMBRANE PROTEIN 141"/>
    <property type="match status" value="1"/>
</dbReference>
<sequence>MNDIKALKNQQKEKHPGFGSYLECMTRTLFTGLSAFAFGSYFLQKLVQKQLPYKSNVFILTSSIVGVGVAYKITKDRARSCQAAWLAFEEKHTALGKAEVSEE</sequence>
<evidence type="ECO:0000313" key="2">
    <source>
        <dbReference type="Proteomes" id="UP000092462"/>
    </source>
</evidence>
<dbReference type="InterPro" id="IPR026788">
    <property type="entry name" value="Tmem141"/>
</dbReference>
<proteinExistence type="predicted"/>
<evidence type="ECO:0000313" key="1">
    <source>
        <dbReference type="EnsemblMetazoa" id="PPAI007553-PA"/>
    </source>
</evidence>
<keyword evidence="2" id="KW-1185">Reference proteome</keyword>
<dbReference type="PANTHER" id="PTHR47229:SF1">
    <property type="entry name" value="TRANSMEMBRANE PROTEIN 141"/>
    <property type="match status" value="1"/>
</dbReference>
<name>A0A1B0DHB9_PHLPP</name>
<dbReference type="InterPro" id="IPR038259">
    <property type="entry name" value="Tmem141_sf"/>
</dbReference>
<dbReference type="EMBL" id="AJVK01060909">
    <property type="status" value="NOT_ANNOTATED_CDS"/>
    <property type="molecule type" value="Genomic_DNA"/>
</dbReference>
<dbReference type="VEuPathDB" id="VectorBase:PPAI007553"/>
<dbReference type="EnsemblMetazoa" id="PPAI007553-RA">
    <property type="protein sequence ID" value="PPAI007553-PA"/>
    <property type="gene ID" value="PPAI007553"/>
</dbReference>
<reference evidence="1" key="1">
    <citation type="submission" date="2022-08" db="UniProtKB">
        <authorList>
            <consortium name="EnsemblMetazoa"/>
        </authorList>
    </citation>
    <scope>IDENTIFICATION</scope>
    <source>
        <strain evidence="1">Israel</strain>
    </source>
</reference>
<organism evidence="1 2">
    <name type="scientific">Phlebotomus papatasi</name>
    <name type="common">Sandfly</name>
    <dbReference type="NCBI Taxonomy" id="29031"/>
    <lineage>
        <taxon>Eukaryota</taxon>
        <taxon>Metazoa</taxon>
        <taxon>Ecdysozoa</taxon>
        <taxon>Arthropoda</taxon>
        <taxon>Hexapoda</taxon>
        <taxon>Insecta</taxon>
        <taxon>Pterygota</taxon>
        <taxon>Neoptera</taxon>
        <taxon>Endopterygota</taxon>
        <taxon>Diptera</taxon>
        <taxon>Nematocera</taxon>
        <taxon>Psychodoidea</taxon>
        <taxon>Psychodidae</taxon>
        <taxon>Phlebotomus</taxon>
        <taxon>Phlebotomus</taxon>
    </lineage>
</organism>
<dbReference type="AlphaFoldDB" id="A0A1B0DHB9"/>
<dbReference type="Gene3D" id="1.10.3350.20">
    <property type="entry name" value="Tmem141 protein family"/>
    <property type="match status" value="1"/>
</dbReference>
<dbReference type="Pfam" id="PF15110">
    <property type="entry name" value="TMEM141"/>
    <property type="match status" value="1"/>
</dbReference>
<accession>A0A1B0DHB9</accession>
<protein>
    <submittedName>
        <fullName evidence="1">Uncharacterized protein</fullName>
    </submittedName>
</protein>
<dbReference type="VEuPathDB" id="VectorBase:PPAPM1_010366"/>